<feature type="compositionally biased region" description="Low complexity" evidence="1">
    <location>
        <begin position="13"/>
        <end position="31"/>
    </location>
</feature>
<protein>
    <submittedName>
        <fullName evidence="2">Uncharacterized protein</fullName>
    </submittedName>
</protein>
<dbReference type="Proteomes" id="UP000308199">
    <property type="component" value="Unassembled WGS sequence"/>
</dbReference>
<comment type="caution">
    <text evidence="2">The sequence shown here is derived from an EMBL/GenBank/DDBJ whole genome shotgun (WGS) entry which is preliminary data.</text>
</comment>
<dbReference type="AlphaFoldDB" id="A0A4S4K4S4"/>
<feature type="compositionally biased region" description="Polar residues" evidence="1">
    <location>
        <begin position="1"/>
        <end position="11"/>
    </location>
</feature>
<accession>A0A4S4K4S4</accession>
<keyword evidence="3" id="KW-1185">Reference proteome</keyword>
<evidence type="ECO:0000256" key="1">
    <source>
        <dbReference type="SAM" id="MobiDB-lite"/>
    </source>
</evidence>
<reference evidence="2 3" key="1">
    <citation type="submission" date="2019-02" db="EMBL/GenBank/DDBJ databases">
        <title>Genome sequencing of the rare red list fungi Phellinidium pouzarii.</title>
        <authorList>
            <person name="Buettner E."/>
            <person name="Kellner H."/>
        </authorList>
    </citation>
    <scope>NUCLEOTIDE SEQUENCE [LARGE SCALE GENOMIC DNA]</scope>
    <source>
        <strain evidence="2 3">DSM 108285</strain>
    </source>
</reference>
<name>A0A4S4K4S4_9AGAM</name>
<gene>
    <name evidence="2" type="ORF">EW145_g8604</name>
</gene>
<feature type="compositionally biased region" description="Low complexity" evidence="1">
    <location>
        <begin position="41"/>
        <end position="66"/>
    </location>
</feature>
<organism evidence="2 3">
    <name type="scientific">Phellinidium pouzarii</name>
    <dbReference type="NCBI Taxonomy" id="167371"/>
    <lineage>
        <taxon>Eukaryota</taxon>
        <taxon>Fungi</taxon>
        <taxon>Dikarya</taxon>
        <taxon>Basidiomycota</taxon>
        <taxon>Agaricomycotina</taxon>
        <taxon>Agaricomycetes</taxon>
        <taxon>Hymenochaetales</taxon>
        <taxon>Hymenochaetaceae</taxon>
        <taxon>Phellinidium</taxon>
    </lineage>
</organism>
<dbReference type="EMBL" id="SGPK01001562">
    <property type="protein sequence ID" value="THG92748.1"/>
    <property type="molecule type" value="Genomic_DNA"/>
</dbReference>
<sequence>MNGPFTLSRQKLYSRYSTGSSSRTASSSGSVRTRRIHHPHSTAASASASLHSAAAAPAGSDQDSPPLTLELADATPTRGGLPVTPTPLIGGAPPPPYTRPCPEILGAGGLRRPPASSGPGRTYPPGAYPCAGG</sequence>
<proteinExistence type="predicted"/>
<evidence type="ECO:0000313" key="3">
    <source>
        <dbReference type="Proteomes" id="UP000308199"/>
    </source>
</evidence>
<feature type="region of interest" description="Disordered" evidence="1">
    <location>
        <begin position="1"/>
        <end position="133"/>
    </location>
</feature>
<evidence type="ECO:0000313" key="2">
    <source>
        <dbReference type="EMBL" id="THG92748.1"/>
    </source>
</evidence>